<evidence type="ECO:0000313" key="3">
    <source>
        <dbReference type="Proteomes" id="UP000034182"/>
    </source>
</evidence>
<feature type="compositionally biased region" description="Basic residues" evidence="1">
    <location>
        <begin position="634"/>
        <end position="643"/>
    </location>
</feature>
<feature type="compositionally biased region" description="Basic and acidic residues" evidence="1">
    <location>
        <begin position="1195"/>
        <end position="1211"/>
    </location>
</feature>
<feature type="compositionally biased region" description="Basic and acidic residues" evidence="1">
    <location>
        <begin position="11"/>
        <end position="24"/>
    </location>
</feature>
<feature type="compositionally biased region" description="Basic residues" evidence="1">
    <location>
        <begin position="154"/>
        <end position="165"/>
    </location>
</feature>
<feature type="compositionally biased region" description="Basic and acidic residues" evidence="1">
    <location>
        <begin position="84"/>
        <end position="94"/>
    </location>
</feature>
<feature type="region of interest" description="Disordered" evidence="1">
    <location>
        <begin position="1114"/>
        <end position="1214"/>
    </location>
</feature>
<feature type="compositionally biased region" description="Basic and acidic residues" evidence="1">
    <location>
        <begin position="1004"/>
        <end position="1014"/>
    </location>
</feature>
<feature type="region of interest" description="Disordered" evidence="1">
    <location>
        <begin position="2208"/>
        <end position="2522"/>
    </location>
</feature>
<feature type="compositionally biased region" description="Basic residues" evidence="1">
    <location>
        <begin position="1976"/>
        <end position="1987"/>
    </location>
</feature>
<feature type="compositionally biased region" description="Basic and acidic residues" evidence="1">
    <location>
        <begin position="2581"/>
        <end position="2596"/>
    </location>
</feature>
<feature type="region of interest" description="Disordered" evidence="1">
    <location>
        <begin position="302"/>
        <end position="818"/>
    </location>
</feature>
<feature type="compositionally biased region" description="Basic residues" evidence="1">
    <location>
        <begin position="2274"/>
        <end position="2284"/>
    </location>
</feature>
<organism evidence="2 3">
    <name type="scientific">Diplodia seriata</name>
    <dbReference type="NCBI Taxonomy" id="420778"/>
    <lineage>
        <taxon>Eukaryota</taxon>
        <taxon>Fungi</taxon>
        <taxon>Dikarya</taxon>
        <taxon>Ascomycota</taxon>
        <taxon>Pezizomycotina</taxon>
        <taxon>Dothideomycetes</taxon>
        <taxon>Dothideomycetes incertae sedis</taxon>
        <taxon>Botryosphaeriales</taxon>
        <taxon>Botryosphaeriaceae</taxon>
        <taxon>Diplodia</taxon>
    </lineage>
</organism>
<feature type="compositionally biased region" description="Basic and acidic residues" evidence="1">
    <location>
        <begin position="2015"/>
        <end position="2030"/>
    </location>
</feature>
<feature type="compositionally biased region" description="Basic residues" evidence="1">
    <location>
        <begin position="381"/>
        <end position="391"/>
    </location>
</feature>
<sequence>MAGEPDNAAIEEARIAADHERQELAADQPSSPTRPALLTRTSSSSSKKKKGKKGKKAAKLGTISPDDNNAAAGTAEAARLSPEQVRETTERDTAEAVEGWFADDDTTPSAATVEATPASVGGAQSMNEEGEKSESLTPGAEVPSVLLAREPKGGKKKGKKGRKSKSGSVSEGVSSQPADPAVFEEAEAPLTAAEEARDVAPEDVPLPEADQSPFAEAPLQPEHNAETERQPLAVVEEPERGAERAEHEAPRVVEHEQLPLLERVVGVSDVAAAEQAPSSALDTEAADAVDAAAVHEPLLVEDAAVRDQQQQLDYTPTLPDPTPSSLVTGAAAPQTVAAEETAPAFSAEDVGADAQEQYAEPAREVEQPEAEFAPVLSRSSSSKKKKKKGKKGGSVGSGSGFATPVDEEMREPVVEQPAAAAVVEETPVFPSEEGVPAAVGVEEALADAGATRPGDERVGEAEAVPVPESAPAGEVDLDAEFAPVSSSSSKKNKKKKKKGKKGGSGSGSTSAGLVTPVEEESIGNGPVFEPLAVEQPDVEEQLYKEPDVEEHLAEQPVAEQPTAQEPMDEASMPVQPVAEEPEPAETTVQAPEHTVPEFATEHRDFPAEEIPDVEASTPAPEVDPEDEFAPVVSSKKKKRKKDKKSGSVSASGFATPIEEPASITFSVEEAKPSETTIEEPQQTVTQPALEETSPAADLAPTEKKPVSVTEDITDAPVVDERGVQEVLEEGTAAVQPAEPEIPQPSFSTDFDEQAAPDAELQQAEPFETAEADPESEFVAVPAKKKKKGKKGRKSVSESPIDVAPTPVEEVVQEPESKATLVAPAESELDQFVEAPVSEAPNVDEAAVEAHLEQPGSKDMPRESITEPVTTVEEGQVPHAVFIPLPDADSDQDLAEPQDEVHYDVPEKSGVFEPATSEQATVPEQVDEVRFEAGPENEFSPVPSKDQHQQEEDTISAPETFATPVHVEEVQEKQPHFLFGPDVPLSESHREDPVEQVPLPEDEREEFKEAERAMEPEPIFEDAQEKQPGQFLGADPTSPGPTHGHLPEQLSLPGDERKDPWEADRAFEVEPIGKQAPDEQPQVFDEAARVMVETDPAVAEVQEKQPSDLFGAKVALPEGDDKQLPEQLTMPEDERREFDEAERAMEIGPKRIAEEPVVEKGSEASLPTAISPEAAPVPVHSQMPELGAESQVLHEPSWERENPTTATPKDDAEPVISGVVEVPEALAESHTFDDLAATPIVSEPQPELAVSDVELISEPLPENQTSREPFALPQETATTASIHETQPEDEWAVKPSKKKKSKKGKKSKASGQSSVDITEPSTPAERSEPQILHEEDIMNSLGTSHALEQPAENLEAVGGIDNVPEMGAATGAEREPDMVDREHGASHDFDRSITQEMMPEEEQTAMGLSSTDNATEPNFAVEEPVSALQPSTAEEAANIPLPSETEEPLLSSDVANIAAVEKIHDEAIAEPQQMIEPEHVKEAPVGETAALGQDPSAAIEAQPEDEWSVPSKSKKDKKKKKKRGSVAQTPIESSAPGSPRLEASGVEDIATVASPTQGEPAIIPVDQLQPAEENVEAASEITPAATHQPASVADDLRGPAPPAALMPIDPGAPVSEENPSNLMAEESREETPLHAGEWELPTQSKEVGEEDKERDDVAPPTTGQGLVEEEAVPADGQISSTTAATPLLETAEPVPRDADDAWTVDPAAVPPSAHHQQSIAPLQSELAEELPKDIEAGVEPPVVEEAVASPAVPEAAAAEDEWAYMPAKKNKKGKKGKKQDSISSTLKEIEQAPEPFVEPVENERATDGTTLQSAPAETTGEEPPAPFDEPPAPVEAGEDEWALPAKKKKGKKGKKGFADIVQEAVQAPETPTLPEQQSPEQVGQSDDKIEESAPVSLEFPANVSREAADEATDVDNVPFEPSARGLETSITEEIPGDEQPSSTKPLSDVVTEEPIVAEPSLEQPKEADAEDLWAVPTRKKSKKKKKGKQMSLDEPATPPTTEPSAIEDVAGALPMEEPRDMLEVEETRPEVVPELSQPETLPELSQPEASIETPTPVVEPTDAGGIGEAGEANAEDEWAPAPTSSKKKKKKAKKDKQGSVSEILPTPDEAPPAVEEKAVEEHTPESKDVEFVSGEQPQPVVEPVLDVPSEVVKAHDQENKDVDFVPSEQPKQEVEEPAVKAVEEHIPDHRDLGPQLNIEPVTEELTDKVAFDEPSNEPIVEEQPAEPHVVEEPFEASIEQTPMEQSLPSEPVVTDVASVQPPQEAGEDEWDIPVKQKKKKGKKGKRDSTPGTPPVVEEVAPAVVEESTVPLDTASPIVEESTPVTEVPAPVAEESTPIAAETEDTMPQLSGEPKSLGDNDDLKDIPTSVELVNQESSAPIEGESQQDVERTLSAADPSSTEAPTQETGPVHDEPHEAQPEDLWALPTRKKSKKGKKGKKQSISTTPAESSDPQPEPEIVSGQQLEDTLMEPQESTPIEVVSDEEFSMPLSKKDKKKQKKKAAATPATAAAVPMHDSPPFDDTVADEVPAEQEVPRAEQHTEWTAPPLSFADAANLLSTELSDSKRENFEPPSLVAQSSSETPFEHEGMEEVKDKALSEEPAVPHIAEDITSEHMSQDRS</sequence>
<feature type="compositionally biased region" description="Basic and acidic residues" evidence="1">
    <location>
        <begin position="541"/>
        <end position="553"/>
    </location>
</feature>
<feature type="compositionally biased region" description="Polar residues" evidence="1">
    <location>
        <begin position="1274"/>
        <end position="1283"/>
    </location>
</feature>
<proteinExistence type="predicted"/>
<feature type="compositionally biased region" description="Low complexity" evidence="1">
    <location>
        <begin position="573"/>
        <end position="592"/>
    </location>
</feature>
<feature type="compositionally biased region" description="Basic and acidic residues" evidence="1">
    <location>
        <begin position="2408"/>
        <end position="2417"/>
    </location>
</feature>
<feature type="region of interest" description="Disordered" evidence="1">
    <location>
        <begin position="1250"/>
        <end position="1332"/>
    </location>
</feature>
<feature type="compositionally biased region" description="Low complexity" evidence="1">
    <location>
        <begin position="461"/>
        <end position="474"/>
    </location>
</feature>
<feature type="compositionally biased region" description="Polar residues" evidence="1">
    <location>
        <begin position="673"/>
        <end position="686"/>
    </location>
</feature>
<feature type="compositionally biased region" description="Pro residues" evidence="1">
    <location>
        <begin position="1822"/>
        <end position="1832"/>
    </location>
</feature>
<feature type="region of interest" description="Disordered" evidence="1">
    <location>
        <begin position="1745"/>
        <end position="2140"/>
    </location>
</feature>
<feature type="compositionally biased region" description="Basic residues" evidence="1">
    <location>
        <begin position="1511"/>
        <end position="1523"/>
    </location>
</feature>
<feature type="region of interest" description="Disordered" evidence="1">
    <location>
        <begin position="1422"/>
        <end position="1449"/>
    </location>
</feature>
<feature type="compositionally biased region" description="Polar residues" evidence="1">
    <location>
        <begin position="1525"/>
        <end position="1535"/>
    </location>
</feature>
<feature type="compositionally biased region" description="Basic residues" evidence="1">
    <location>
        <begin position="2084"/>
        <end position="2093"/>
    </location>
</feature>
<feature type="compositionally biased region" description="Low complexity" evidence="1">
    <location>
        <begin position="1745"/>
        <end position="1755"/>
    </location>
</feature>
<feature type="compositionally biased region" description="Polar residues" evidence="1">
    <location>
        <begin position="2237"/>
        <end position="2247"/>
    </location>
</feature>
<feature type="region of interest" description="Disordered" evidence="1">
    <location>
        <begin position="2155"/>
        <end position="2178"/>
    </location>
</feature>
<feature type="compositionally biased region" description="Basic residues" evidence="1">
    <location>
        <begin position="1844"/>
        <end position="1854"/>
    </location>
</feature>
<feature type="compositionally biased region" description="Basic residues" evidence="1">
    <location>
        <begin position="2426"/>
        <end position="2438"/>
    </location>
</feature>
<name>A0A0G2EWB6_9PEZI</name>
<feature type="compositionally biased region" description="Basic residues" evidence="1">
    <location>
        <begin position="1294"/>
        <end position="1307"/>
    </location>
</feature>
<evidence type="ECO:0000313" key="2">
    <source>
        <dbReference type="EMBL" id="KKY26401.1"/>
    </source>
</evidence>
<feature type="compositionally biased region" description="Basic and acidic residues" evidence="1">
    <location>
        <begin position="2604"/>
        <end position="2618"/>
    </location>
</feature>
<feature type="region of interest" description="Disordered" evidence="1">
    <location>
        <begin position="1"/>
        <end position="257"/>
    </location>
</feature>
<feature type="compositionally biased region" description="Polar residues" evidence="1">
    <location>
        <begin position="2439"/>
        <end position="2451"/>
    </location>
</feature>
<gene>
    <name evidence="2" type="ORF">UCDDS831_g01476</name>
</gene>
<reference evidence="2 3" key="1">
    <citation type="submission" date="2015-03" db="EMBL/GenBank/DDBJ databases">
        <authorList>
            <person name="Morales-Cruz A."/>
            <person name="Amrine K.C."/>
            <person name="Cantu D."/>
        </authorList>
    </citation>
    <scope>NUCLEOTIDE SEQUENCE [LARGE SCALE GENOMIC DNA]</scope>
    <source>
        <strain evidence="2">DS831</strain>
    </source>
</reference>
<feature type="region of interest" description="Disordered" evidence="1">
    <location>
        <begin position="970"/>
        <end position="1060"/>
    </location>
</feature>
<feature type="compositionally biased region" description="Basic and acidic residues" evidence="1">
    <location>
        <begin position="2354"/>
        <end position="2363"/>
    </location>
</feature>
<feature type="compositionally biased region" description="Basic and acidic residues" evidence="1">
    <location>
        <begin position="1131"/>
        <end position="1161"/>
    </location>
</feature>
<evidence type="ECO:0000256" key="1">
    <source>
        <dbReference type="SAM" id="MobiDB-lite"/>
    </source>
</evidence>
<feature type="compositionally biased region" description="Polar residues" evidence="1">
    <location>
        <begin position="2395"/>
        <end position="2406"/>
    </location>
</feature>
<feature type="compositionally biased region" description="Polar residues" evidence="1">
    <location>
        <begin position="1872"/>
        <end position="1883"/>
    </location>
</feature>
<feature type="compositionally biased region" description="Basic residues" evidence="1">
    <location>
        <begin position="1767"/>
        <end position="1776"/>
    </location>
</feature>
<feature type="compositionally biased region" description="Basic residues" evidence="1">
    <location>
        <begin position="2491"/>
        <end position="2500"/>
    </location>
</feature>
<feature type="compositionally biased region" description="Basic and acidic residues" evidence="1">
    <location>
        <begin position="2169"/>
        <end position="2178"/>
    </location>
</feature>
<feature type="compositionally biased region" description="Acidic residues" evidence="1">
    <location>
        <begin position="887"/>
        <end position="897"/>
    </location>
</feature>
<feature type="compositionally biased region" description="Basic and acidic residues" evidence="1">
    <location>
        <begin position="237"/>
        <end position="257"/>
    </location>
</feature>
<feature type="compositionally biased region" description="Basic residues" evidence="1">
    <location>
        <begin position="46"/>
        <end position="58"/>
    </location>
</feature>
<dbReference type="Proteomes" id="UP000034182">
    <property type="component" value="Unassembled WGS sequence"/>
</dbReference>
<feature type="compositionally biased region" description="Basic residues" evidence="1">
    <location>
        <begin position="782"/>
        <end position="793"/>
    </location>
</feature>
<comment type="caution">
    <text evidence="2">The sequence shown here is derived from an EMBL/GenBank/DDBJ whole genome shotgun (WGS) entry which is preliminary data.</text>
</comment>
<feature type="region of interest" description="Disordered" evidence="1">
    <location>
        <begin position="882"/>
        <end position="956"/>
    </location>
</feature>
<feature type="compositionally biased region" description="Low complexity" evidence="1">
    <location>
        <begin position="2293"/>
        <end position="2309"/>
    </location>
</feature>
<feature type="compositionally biased region" description="Low complexity" evidence="1">
    <location>
        <begin position="166"/>
        <end position="175"/>
    </location>
</feature>
<feature type="region of interest" description="Disordered" evidence="1">
    <location>
        <begin position="2559"/>
        <end position="2618"/>
    </location>
</feature>
<dbReference type="EMBL" id="LAQI01000032">
    <property type="protein sequence ID" value="KKY26401.1"/>
    <property type="molecule type" value="Genomic_DNA"/>
</dbReference>
<feature type="compositionally biased region" description="Low complexity" evidence="1">
    <location>
        <begin position="414"/>
        <end position="443"/>
    </location>
</feature>
<feature type="region of interest" description="Disordered" evidence="1">
    <location>
        <begin position="1467"/>
        <end position="1730"/>
    </location>
</feature>
<reference evidence="2 3" key="2">
    <citation type="submission" date="2015-05" db="EMBL/GenBank/DDBJ databases">
        <title>Distinctive expansion of gene families associated with plant cell wall degradation and secondary metabolism in the genomes of grapevine trunk pathogens.</title>
        <authorList>
            <person name="Lawrence D.P."/>
            <person name="Travadon R."/>
            <person name="Rolshausen P.E."/>
            <person name="Baumgartner K."/>
        </authorList>
    </citation>
    <scope>NUCLEOTIDE SEQUENCE [LARGE SCALE GENOMIC DNA]</scope>
    <source>
        <strain evidence="2">DS831</strain>
    </source>
</reference>
<accession>A0A0G2EWB6</accession>
<feature type="compositionally biased region" description="Basic residues" evidence="1">
    <location>
        <begin position="490"/>
        <end position="501"/>
    </location>
</feature>
<protein>
    <submittedName>
        <fullName evidence="2">Uncharacterized protein</fullName>
    </submittedName>
</protein>
<feature type="compositionally biased region" description="Basic and acidic residues" evidence="1">
    <location>
        <begin position="2113"/>
        <end position="2129"/>
    </location>
</feature>
<feature type="compositionally biased region" description="Low complexity" evidence="1">
    <location>
        <begin position="1678"/>
        <end position="1692"/>
    </location>
</feature>